<accession>A0ACB9MBM3</accession>
<dbReference type="EMBL" id="CM042889">
    <property type="protein sequence ID" value="KAI4320794.1"/>
    <property type="molecule type" value="Genomic_DNA"/>
</dbReference>
<organism evidence="1 2">
    <name type="scientific">Melastoma candidum</name>
    <dbReference type="NCBI Taxonomy" id="119954"/>
    <lineage>
        <taxon>Eukaryota</taxon>
        <taxon>Viridiplantae</taxon>
        <taxon>Streptophyta</taxon>
        <taxon>Embryophyta</taxon>
        <taxon>Tracheophyta</taxon>
        <taxon>Spermatophyta</taxon>
        <taxon>Magnoliopsida</taxon>
        <taxon>eudicotyledons</taxon>
        <taxon>Gunneridae</taxon>
        <taxon>Pentapetalae</taxon>
        <taxon>rosids</taxon>
        <taxon>malvids</taxon>
        <taxon>Myrtales</taxon>
        <taxon>Melastomataceae</taxon>
        <taxon>Melastomatoideae</taxon>
        <taxon>Melastomateae</taxon>
        <taxon>Melastoma</taxon>
    </lineage>
</organism>
<reference evidence="2" key="1">
    <citation type="journal article" date="2023" name="Front. Plant Sci.">
        <title>Chromosomal-level genome assembly of Melastoma candidum provides insights into trichome evolution.</title>
        <authorList>
            <person name="Zhong Y."/>
            <person name="Wu W."/>
            <person name="Sun C."/>
            <person name="Zou P."/>
            <person name="Liu Y."/>
            <person name="Dai S."/>
            <person name="Zhou R."/>
        </authorList>
    </citation>
    <scope>NUCLEOTIDE SEQUENCE [LARGE SCALE GENOMIC DNA]</scope>
</reference>
<sequence>MKICNLLLVLVAVFMVFSAVQDESTLEYNYDGDDGTQSKGDFDEDCLTYLDYLRDMDMESPTDSGTGDLAYICESGPDIESDSESSVDSETELHGTQVDGGVY</sequence>
<gene>
    <name evidence="1" type="ORF">MLD38_034239</name>
</gene>
<keyword evidence="2" id="KW-1185">Reference proteome</keyword>
<evidence type="ECO:0000313" key="2">
    <source>
        <dbReference type="Proteomes" id="UP001057402"/>
    </source>
</evidence>
<protein>
    <submittedName>
        <fullName evidence="1">Uncharacterized protein</fullName>
    </submittedName>
</protein>
<dbReference type="Proteomes" id="UP001057402">
    <property type="component" value="Chromosome 10"/>
</dbReference>
<comment type="caution">
    <text evidence="1">The sequence shown here is derived from an EMBL/GenBank/DDBJ whole genome shotgun (WGS) entry which is preliminary data.</text>
</comment>
<evidence type="ECO:0000313" key="1">
    <source>
        <dbReference type="EMBL" id="KAI4320794.1"/>
    </source>
</evidence>
<proteinExistence type="predicted"/>
<name>A0ACB9MBM3_9MYRT</name>